<dbReference type="AlphaFoldDB" id="A0A3S3QQ00"/>
<keyword evidence="2" id="KW-0378">Hydrolase</keyword>
<organism evidence="5 6">
    <name type="scientific">Candidatus Electrothrix aarhusensis</name>
    <dbReference type="NCBI Taxonomy" id="1859131"/>
    <lineage>
        <taxon>Bacteria</taxon>
        <taxon>Pseudomonadati</taxon>
        <taxon>Thermodesulfobacteriota</taxon>
        <taxon>Desulfobulbia</taxon>
        <taxon>Desulfobulbales</taxon>
        <taxon>Desulfobulbaceae</taxon>
        <taxon>Candidatus Electrothrix</taxon>
    </lineage>
</organism>
<proteinExistence type="predicted"/>
<evidence type="ECO:0000256" key="3">
    <source>
        <dbReference type="ARBA" id="ARBA00023134"/>
    </source>
</evidence>
<dbReference type="Gene3D" id="3.40.50.300">
    <property type="entry name" value="P-loop containing nucleotide triphosphate hydrolases"/>
    <property type="match status" value="1"/>
</dbReference>
<keyword evidence="1" id="KW-0547">Nucleotide-binding</keyword>
<name>A0A3S3QQ00_9BACT</name>
<evidence type="ECO:0000313" key="6">
    <source>
        <dbReference type="Proteomes" id="UP000287853"/>
    </source>
</evidence>
<gene>
    <name evidence="5" type="ORF">H206_01844</name>
</gene>
<dbReference type="GO" id="GO:0005525">
    <property type="term" value="F:GTP binding"/>
    <property type="evidence" value="ECO:0007669"/>
    <property type="project" value="UniProtKB-KW"/>
</dbReference>
<accession>A0A3S3QQ00</accession>
<evidence type="ECO:0000256" key="1">
    <source>
        <dbReference type="ARBA" id="ARBA00022741"/>
    </source>
</evidence>
<dbReference type="PANTHER" id="PTHR43087:SF1">
    <property type="entry name" value="LAO_AO TRANSPORT SYSTEM ATPASE"/>
    <property type="match status" value="1"/>
</dbReference>
<reference evidence="5 6" key="1">
    <citation type="submission" date="2017-01" db="EMBL/GenBank/DDBJ databases">
        <title>The cable genome- insights into the physiology and evolution of filamentous bacteria capable of sulfide oxidation via long distance electron transfer.</title>
        <authorList>
            <person name="Schreiber L."/>
            <person name="Bjerg J.T."/>
            <person name="Boggild A."/>
            <person name="Van De Vossenberg J."/>
            <person name="Meysman F."/>
            <person name="Nielsen L.P."/>
            <person name="Schramm A."/>
            <person name="Kjeldsen K.U."/>
        </authorList>
    </citation>
    <scope>NUCLEOTIDE SEQUENCE [LARGE SCALE GENOMIC DNA]</scope>
    <source>
        <strain evidence="5">MCF</strain>
    </source>
</reference>
<dbReference type="GO" id="GO:0016787">
    <property type="term" value="F:hydrolase activity"/>
    <property type="evidence" value="ECO:0007669"/>
    <property type="project" value="UniProtKB-KW"/>
</dbReference>
<sequence>MDIASLADITILVLAPGFGDEIQAMKAGILEVVDLLVINKADMPGASKLRFDLGREAAESDRVLETVAAENQGIEDLLDRILALETEFREKGELRDRRQQSKDKETVDRCLDLFREHLTELMHEQFCIESDPGAAAEALLKRILHARGR</sequence>
<protein>
    <submittedName>
        <fullName evidence="5">ArgK protein</fullName>
    </submittedName>
</protein>
<keyword evidence="6" id="KW-1185">Reference proteome</keyword>
<evidence type="ECO:0000256" key="2">
    <source>
        <dbReference type="ARBA" id="ARBA00022801"/>
    </source>
</evidence>
<comment type="caution">
    <text evidence="5">The sequence shown here is derived from an EMBL/GenBank/DDBJ whole genome shotgun (WGS) entry which is preliminary data.</text>
</comment>
<dbReference type="Pfam" id="PF03308">
    <property type="entry name" value="MeaB"/>
    <property type="match status" value="1"/>
</dbReference>
<dbReference type="SUPFAM" id="SSF52540">
    <property type="entry name" value="P-loop containing nucleoside triphosphate hydrolases"/>
    <property type="match status" value="1"/>
</dbReference>
<dbReference type="EMBL" id="MTKO01000097">
    <property type="protein sequence ID" value="RWX44325.1"/>
    <property type="molecule type" value="Genomic_DNA"/>
</dbReference>
<dbReference type="Proteomes" id="UP000287853">
    <property type="component" value="Unassembled WGS sequence"/>
</dbReference>
<dbReference type="InterPro" id="IPR027417">
    <property type="entry name" value="P-loop_NTPase"/>
</dbReference>
<evidence type="ECO:0000256" key="4">
    <source>
        <dbReference type="ARBA" id="ARBA00023186"/>
    </source>
</evidence>
<evidence type="ECO:0000313" key="5">
    <source>
        <dbReference type="EMBL" id="RWX44325.1"/>
    </source>
</evidence>
<keyword evidence="3" id="KW-0342">GTP-binding</keyword>
<dbReference type="PANTHER" id="PTHR43087">
    <property type="entry name" value="LYSINE/ARGININE/ORNITHINE TRANSPORT SYSTEM KINASE"/>
    <property type="match status" value="1"/>
</dbReference>
<dbReference type="InterPro" id="IPR052040">
    <property type="entry name" value="GTPase/Isobutyryl-CoA_mutase"/>
</dbReference>
<keyword evidence="4" id="KW-0143">Chaperone</keyword>